<sequence>MLPLILLTLAAIPLALAESVWIACTQDPAYNIRSTRPTSLACDSYCHTFDYVFWDQGSLECRCSNTPVPIQDMVGSTNLGGSCPAGRFNVRAIQSQYGTFKQCLSNDNGVVNPIVLPDIPTVAECWNQCAIRGPTTYASYKASGGRLECQCFNSFTGNPTTCGAGSIYVWQYGPNVVVSDLARRRRNRAAAAQEALAQAAPHCPLGLAACRVSALLDPHASYECINPLAELESCGGCVHGGVGEDSPYANASGVDCTTLPGTSRTGVMCDAGRCRAWQCESGYRVVDGVCVAK</sequence>
<evidence type="ECO:0000256" key="1">
    <source>
        <dbReference type="SAM" id="SignalP"/>
    </source>
</evidence>
<gene>
    <name evidence="3" type="ORF">Q8F55_009271</name>
</gene>
<evidence type="ECO:0000313" key="4">
    <source>
        <dbReference type="Proteomes" id="UP001565368"/>
    </source>
</evidence>
<name>A0ABR3PTF5_9TREE</name>
<feature type="signal peptide" evidence="1">
    <location>
        <begin position="1"/>
        <end position="17"/>
    </location>
</feature>
<dbReference type="GeneID" id="95990314"/>
<reference evidence="3 4" key="1">
    <citation type="submission" date="2023-08" db="EMBL/GenBank/DDBJ databases">
        <title>Annotated Genome Sequence of Vanrija albida AlHP1.</title>
        <authorList>
            <person name="Herzog R."/>
        </authorList>
    </citation>
    <scope>NUCLEOTIDE SEQUENCE [LARGE SCALE GENOMIC DNA]</scope>
    <source>
        <strain evidence="3 4">AlHP1</strain>
    </source>
</reference>
<feature type="domain" description="Protein CPL1-like" evidence="2">
    <location>
        <begin position="222"/>
        <end position="285"/>
    </location>
</feature>
<dbReference type="PANTHER" id="PTHR35192">
    <property type="entry name" value="PROTEIN, PUTATIVE-RELATED"/>
    <property type="match status" value="1"/>
</dbReference>
<evidence type="ECO:0000313" key="3">
    <source>
        <dbReference type="EMBL" id="KAL1405632.1"/>
    </source>
</evidence>
<evidence type="ECO:0000259" key="2">
    <source>
        <dbReference type="Pfam" id="PF21671"/>
    </source>
</evidence>
<dbReference type="PANTHER" id="PTHR35192:SF2">
    <property type="entry name" value="APPLE DOMAIN-CONTAINING PROTEIN"/>
    <property type="match status" value="1"/>
</dbReference>
<accession>A0ABR3PTF5</accession>
<dbReference type="EMBL" id="JBBXJM010000007">
    <property type="protein sequence ID" value="KAL1405632.1"/>
    <property type="molecule type" value="Genomic_DNA"/>
</dbReference>
<dbReference type="Pfam" id="PF21671">
    <property type="entry name" value="CPL1-like"/>
    <property type="match status" value="1"/>
</dbReference>
<keyword evidence="4" id="KW-1185">Reference proteome</keyword>
<dbReference type="InterPro" id="IPR038955">
    <property type="entry name" value="PriA/CPL1_fungi"/>
</dbReference>
<comment type="caution">
    <text evidence="3">The sequence shown here is derived from an EMBL/GenBank/DDBJ whole genome shotgun (WGS) entry which is preliminary data.</text>
</comment>
<feature type="chain" id="PRO_5046499324" description="Protein CPL1-like domain-containing protein" evidence="1">
    <location>
        <begin position="18"/>
        <end position="293"/>
    </location>
</feature>
<dbReference type="Proteomes" id="UP001565368">
    <property type="component" value="Unassembled WGS sequence"/>
</dbReference>
<protein>
    <recommendedName>
        <fullName evidence="2">Protein CPL1-like domain-containing protein</fullName>
    </recommendedName>
</protein>
<organism evidence="3 4">
    <name type="scientific">Vanrija albida</name>
    <dbReference type="NCBI Taxonomy" id="181172"/>
    <lineage>
        <taxon>Eukaryota</taxon>
        <taxon>Fungi</taxon>
        <taxon>Dikarya</taxon>
        <taxon>Basidiomycota</taxon>
        <taxon>Agaricomycotina</taxon>
        <taxon>Tremellomycetes</taxon>
        <taxon>Trichosporonales</taxon>
        <taxon>Trichosporonaceae</taxon>
        <taxon>Vanrija</taxon>
    </lineage>
</organism>
<dbReference type="InterPro" id="IPR048661">
    <property type="entry name" value="CPL1-like"/>
</dbReference>
<dbReference type="RefSeq" id="XP_069205576.1">
    <property type="nucleotide sequence ID" value="XM_069357639.1"/>
</dbReference>
<keyword evidence="1" id="KW-0732">Signal</keyword>
<proteinExistence type="predicted"/>